<comment type="caution">
    <text evidence="1">The sequence shown here is derived from an EMBL/GenBank/DDBJ whole genome shotgun (WGS) entry which is preliminary data.</text>
</comment>
<protein>
    <submittedName>
        <fullName evidence="1">Uncharacterized protein</fullName>
    </submittedName>
</protein>
<reference evidence="1 2" key="1">
    <citation type="journal article" date="2018" name="Sci. Rep.">
        <title>Genomic signatures of local adaptation to the degree of environmental predictability in rotifers.</title>
        <authorList>
            <person name="Franch-Gras L."/>
            <person name="Hahn C."/>
            <person name="Garcia-Roger E.M."/>
            <person name="Carmona M.J."/>
            <person name="Serra M."/>
            <person name="Gomez A."/>
        </authorList>
    </citation>
    <scope>NUCLEOTIDE SEQUENCE [LARGE SCALE GENOMIC DNA]</scope>
    <source>
        <strain evidence="1">HYR1</strain>
    </source>
</reference>
<sequence length="112" mass="12483">MACSLNWHQICSNFAAINQPKSLGWLTNGVYFSTPILVVNSGLISKPFGPYTFTSHSEPITNFMQDFGRSAGLGLARKKFGAFSFPDIFCIRIGINKYFSKGILFKIVKHLN</sequence>
<gene>
    <name evidence="1" type="ORF">BpHYR1_012549</name>
</gene>
<organism evidence="1 2">
    <name type="scientific">Brachionus plicatilis</name>
    <name type="common">Marine rotifer</name>
    <name type="synonym">Brachionus muelleri</name>
    <dbReference type="NCBI Taxonomy" id="10195"/>
    <lineage>
        <taxon>Eukaryota</taxon>
        <taxon>Metazoa</taxon>
        <taxon>Spiralia</taxon>
        <taxon>Gnathifera</taxon>
        <taxon>Rotifera</taxon>
        <taxon>Eurotatoria</taxon>
        <taxon>Monogononta</taxon>
        <taxon>Pseudotrocha</taxon>
        <taxon>Ploima</taxon>
        <taxon>Brachionidae</taxon>
        <taxon>Brachionus</taxon>
    </lineage>
</organism>
<evidence type="ECO:0000313" key="1">
    <source>
        <dbReference type="EMBL" id="RMZ99033.1"/>
    </source>
</evidence>
<dbReference type="EMBL" id="REGN01010439">
    <property type="protein sequence ID" value="RMZ99033.1"/>
    <property type="molecule type" value="Genomic_DNA"/>
</dbReference>
<proteinExistence type="predicted"/>
<evidence type="ECO:0000313" key="2">
    <source>
        <dbReference type="Proteomes" id="UP000276133"/>
    </source>
</evidence>
<name>A0A3M7PJ56_BRAPC</name>
<keyword evidence="2" id="KW-1185">Reference proteome</keyword>
<dbReference type="AlphaFoldDB" id="A0A3M7PJ56"/>
<dbReference type="Proteomes" id="UP000276133">
    <property type="component" value="Unassembled WGS sequence"/>
</dbReference>
<accession>A0A3M7PJ56</accession>